<dbReference type="RefSeq" id="WP_067017280.1">
    <property type="nucleotide sequence ID" value="NZ_KQ949077.1"/>
</dbReference>
<name>A0A101V3U0_9ACTN</name>
<proteinExistence type="predicted"/>
<organism evidence="1 2">
    <name type="scientific">Streptomyces dysideae</name>
    <dbReference type="NCBI Taxonomy" id="909626"/>
    <lineage>
        <taxon>Bacteria</taxon>
        <taxon>Bacillati</taxon>
        <taxon>Actinomycetota</taxon>
        <taxon>Actinomycetes</taxon>
        <taxon>Kitasatosporales</taxon>
        <taxon>Streptomycetaceae</taxon>
        <taxon>Streptomyces</taxon>
    </lineage>
</organism>
<keyword evidence="2" id="KW-1185">Reference proteome</keyword>
<comment type="caution">
    <text evidence="1">The sequence shown here is derived from an EMBL/GenBank/DDBJ whole genome shotgun (WGS) entry which is preliminary data.</text>
</comment>
<gene>
    <name evidence="1" type="ORF">AQJ91_06320</name>
</gene>
<dbReference type="EMBL" id="LMXB01000020">
    <property type="protein sequence ID" value="KUO21973.1"/>
    <property type="molecule type" value="Genomic_DNA"/>
</dbReference>
<reference evidence="1 2" key="1">
    <citation type="submission" date="2015-10" db="EMBL/GenBank/DDBJ databases">
        <title>Draft genome sequence of Streptomyces sp. RV15, isolated from a marine sponge.</title>
        <authorList>
            <person name="Ruckert C."/>
            <person name="Abdelmohsen U.R."/>
            <person name="Winkler A."/>
            <person name="Hentschel U."/>
            <person name="Kalinowski J."/>
            <person name="Kampfer P."/>
            <person name="Glaeser S."/>
        </authorList>
    </citation>
    <scope>NUCLEOTIDE SEQUENCE [LARGE SCALE GENOMIC DNA]</scope>
    <source>
        <strain evidence="1 2">RV15</strain>
    </source>
</reference>
<dbReference type="STRING" id="909626.AQJ91_06320"/>
<evidence type="ECO:0000313" key="2">
    <source>
        <dbReference type="Proteomes" id="UP000053260"/>
    </source>
</evidence>
<sequence>MESEDENGPFKKFGYDDLIARDKVNLDITWMKDPALDDADSGLSPEEIVRDLQPALIEFTAIARSLGGEVDVPDAEVE</sequence>
<dbReference type="Proteomes" id="UP000053260">
    <property type="component" value="Unassembled WGS sequence"/>
</dbReference>
<protein>
    <submittedName>
        <fullName evidence="1">Uncharacterized protein</fullName>
    </submittedName>
</protein>
<evidence type="ECO:0000313" key="1">
    <source>
        <dbReference type="EMBL" id="KUO21973.1"/>
    </source>
</evidence>
<accession>A0A101V3U0</accession>
<dbReference type="AlphaFoldDB" id="A0A101V3U0"/>